<organism evidence="1 2">
    <name type="scientific">Flavobacterium crocinum</name>
    <dbReference type="NCBI Taxonomy" id="2183896"/>
    <lineage>
        <taxon>Bacteria</taxon>
        <taxon>Pseudomonadati</taxon>
        <taxon>Bacteroidota</taxon>
        <taxon>Flavobacteriia</taxon>
        <taxon>Flavobacteriales</taxon>
        <taxon>Flavobacteriaceae</taxon>
        <taxon>Flavobacterium</taxon>
    </lineage>
</organism>
<dbReference type="KEGG" id="fcr:HYN56_03385"/>
<dbReference type="AlphaFoldDB" id="A0A2S1YGY8"/>
<reference evidence="1 2" key="1">
    <citation type="submission" date="2018-05" db="EMBL/GenBank/DDBJ databases">
        <title>Genome sequencing of Flavobacterium sp. HYN0056.</title>
        <authorList>
            <person name="Yi H."/>
            <person name="Baek C."/>
        </authorList>
    </citation>
    <scope>NUCLEOTIDE SEQUENCE [LARGE SCALE GENOMIC DNA]</scope>
    <source>
        <strain evidence="1 2">HYN0056</strain>
    </source>
</reference>
<evidence type="ECO:0000313" key="1">
    <source>
        <dbReference type="EMBL" id="AWK03313.1"/>
    </source>
</evidence>
<dbReference type="EMBL" id="CP029255">
    <property type="protein sequence ID" value="AWK03313.1"/>
    <property type="molecule type" value="Genomic_DNA"/>
</dbReference>
<evidence type="ECO:0000313" key="2">
    <source>
        <dbReference type="Proteomes" id="UP000245250"/>
    </source>
</evidence>
<gene>
    <name evidence="1" type="ORF">HYN56_03385</name>
</gene>
<dbReference type="Proteomes" id="UP000245250">
    <property type="component" value="Chromosome"/>
</dbReference>
<keyword evidence="2" id="KW-1185">Reference proteome</keyword>
<protein>
    <submittedName>
        <fullName evidence="1">Uncharacterized protein</fullName>
    </submittedName>
</protein>
<name>A0A2S1YGY8_9FLAO</name>
<accession>A0A2S1YGY8</accession>
<proteinExistence type="predicted"/>
<sequence length="83" mass="9763">MFVLNFKTKKAMDKSKTKNYNSYDSTVLEALFLKYKVSKYYIRQCINGTVQGIKADNIKKDYQIMEKANKETVLNLVKKTLRQ</sequence>